<name>A0A9X1SC49_9MICC</name>
<gene>
    <name evidence="1" type="ORF">LJ757_08185</name>
</gene>
<comment type="caution">
    <text evidence="1">The sequence shown here is derived from an EMBL/GenBank/DDBJ whole genome shotgun (WGS) entry which is preliminary data.</text>
</comment>
<evidence type="ECO:0000313" key="1">
    <source>
        <dbReference type="EMBL" id="MCC3297778.1"/>
    </source>
</evidence>
<dbReference type="AlphaFoldDB" id="A0A9X1SC49"/>
<organism evidence="1 2">
    <name type="scientific">Arthrobacter caoxuetaonis</name>
    <dbReference type="NCBI Taxonomy" id="2886935"/>
    <lineage>
        <taxon>Bacteria</taxon>
        <taxon>Bacillati</taxon>
        <taxon>Actinomycetota</taxon>
        <taxon>Actinomycetes</taxon>
        <taxon>Micrococcales</taxon>
        <taxon>Micrococcaceae</taxon>
        <taxon>Arthrobacter</taxon>
    </lineage>
</organism>
<sequence length="346" mass="38051">MESASSAKALLEGPRGRELSLEIARSASPSHPAEFYDSRRLLPPGLSRNAERVLRMLTSVPEDFAISAAELHKCLARVVRRAVYWRPPDEISRLLTEPEVREAMIPAAAAAVRSAGSDWWTQPSAPLQHYVQWIGSNVVQGTGEVSLSGARDKLKQWHGAILVQRTNAPVAAGWTGRWWSGPALVGLPVTTSALPGSGPAGLSLVEDPLAWRQARTFPLRARSGARVYEIDSPASWEELVRRYPLDATLARRAAWSKAAGTPEAETWFWRIPDWVAVSEDFDGVHLTVQAYLRTAGNVEGTSYEKTMLAGWAPGETWWLTDILEEAGEPTDWQAAEGNEGWQVSRP</sequence>
<proteinExistence type="predicted"/>
<dbReference type="RefSeq" id="WP_227895654.1">
    <property type="nucleotide sequence ID" value="NZ_CP099466.1"/>
</dbReference>
<dbReference type="EMBL" id="JAJFZV010000007">
    <property type="protein sequence ID" value="MCC3297778.1"/>
    <property type="molecule type" value="Genomic_DNA"/>
</dbReference>
<evidence type="ECO:0000313" key="2">
    <source>
        <dbReference type="Proteomes" id="UP001139158"/>
    </source>
</evidence>
<accession>A0A9X1SC49</accession>
<dbReference type="Proteomes" id="UP001139158">
    <property type="component" value="Unassembled WGS sequence"/>
</dbReference>
<keyword evidence="2" id="KW-1185">Reference proteome</keyword>
<protein>
    <submittedName>
        <fullName evidence="1">Uncharacterized protein</fullName>
    </submittedName>
</protein>
<reference evidence="1" key="1">
    <citation type="submission" date="2021-10" db="EMBL/GenBank/DDBJ databases">
        <title>Novel species in genus Arthrobacter.</title>
        <authorList>
            <person name="Liu Y."/>
        </authorList>
    </citation>
    <scope>NUCLEOTIDE SEQUENCE</scope>
    <source>
        <strain evidence="1">Zg-Y453</strain>
    </source>
</reference>